<comment type="caution">
    <text evidence="1">The sequence shown here is derived from an EMBL/GenBank/DDBJ whole genome shotgun (WGS) entry which is preliminary data.</text>
</comment>
<dbReference type="AlphaFoldDB" id="A0A0G2J5I1"/>
<sequence length="125" mass="14199">MISLIHNQNLKFYQLSCCNTYLLNIFTYREISQHFISELQNYDKAELSAEDTLSAQHSAAEDSDYHSASHLSVQVQLSACLIHDCTVLKLKSETVIDDQKLHLHSITADLQLSDNDADTDTDRHC</sequence>
<accession>A0A0G2J5I1</accession>
<organism evidence="1 2">
    <name type="scientific">[Emmonsia] crescens</name>
    <dbReference type="NCBI Taxonomy" id="73230"/>
    <lineage>
        <taxon>Eukaryota</taxon>
        <taxon>Fungi</taxon>
        <taxon>Dikarya</taxon>
        <taxon>Ascomycota</taxon>
        <taxon>Pezizomycotina</taxon>
        <taxon>Eurotiomycetes</taxon>
        <taxon>Eurotiomycetidae</taxon>
        <taxon>Onygenales</taxon>
        <taxon>Ajellomycetaceae</taxon>
        <taxon>Emergomyces</taxon>
    </lineage>
</organism>
<evidence type="ECO:0000313" key="1">
    <source>
        <dbReference type="EMBL" id="KKZ66764.1"/>
    </source>
</evidence>
<protein>
    <submittedName>
        <fullName evidence="1">Uncharacterized protein</fullName>
    </submittedName>
</protein>
<dbReference type="Proteomes" id="UP000034164">
    <property type="component" value="Unassembled WGS sequence"/>
</dbReference>
<proteinExistence type="predicted"/>
<name>A0A0G2J5I1_9EURO</name>
<evidence type="ECO:0000313" key="2">
    <source>
        <dbReference type="Proteomes" id="UP000034164"/>
    </source>
</evidence>
<reference evidence="2" key="1">
    <citation type="journal article" date="2015" name="PLoS Genet.">
        <title>The dynamic genome and transcriptome of the human fungal pathogen Blastomyces and close relative Emmonsia.</title>
        <authorList>
            <person name="Munoz J.F."/>
            <person name="Gauthier G.M."/>
            <person name="Desjardins C.A."/>
            <person name="Gallo J.E."/>
            <person name="Holder J."/>
            <person name="Sullivan T.D."/>
            <person name="Marty A.J."/>
            <person name="Carmen J.C."/>
            <person name="Chen Z."/>
            <person name="Ding L."/>
            <person name="Gujja S."/>
            <person name="Magrini V."/>
            <person name="Misas E."/>
            <person name="Mitreva M."/>
            <person name="Priest M."/>
            <person name="Saif S."/>
            <person name="Whiston E.A."/>
            <person name="Young S."/>
            <person name="Zeng Q."/>
            <person name="Goldman W.E."/>
            <person name="Mardis E.R."/>
            <person name="Taylor J.W."/>
            <person name="McEwen J.G."/>
            <person name="Clay O.K."/>
            <person name="Klein B.S."/>
            <person name="Cuomo C.A."/>
        </authorList>
    </citation>
    <scope>NUCLEOTIDE SEQUENCE [LARGE SCALE GENOMIC DNA]</scope>
    <source>
        <strain evidence="2">UAMH 3008</strain>
    </source>
</reference>
<gene>
    <name evidence="1" type="ORF">EMCG_07553</name>
</gene>
<dbReference type="VEuPathDB" id="FungiDB:EMCG_07553"/>
<dbReference type="EMBL" id="LCZI01000410">
    <property type="protein sequence ID" value="KKZ66764.1"/>
    <property type="molecule type" value="Genomic_DNA"/>
</dbReference>